<protein>
    <submittedName>
        <fullName evidence="1">Uncharacterized protein</fullName>
    </submittedName>
</protein>
<organism evidence="1 2">
    <name type="scientific">Natronoflexus pectinivorans</name>
    <dbReference type="NCBI Taxonomy" id="682526"/>
    <lineage>
        <taxon>Bacteria</taxon>
        <taxon>Pseudomonadati</taxon>
        <taxon>Bacteroidota</taxon>
        <taxon>Bacteroidia</taxon>
        <taxon>Marinilabiliales</taxon>
        <taxon>Marinilabiliaceae</taxon>
        <taxon>Natronoflexus</taxon>
    </lineage>
</organism>
<gene>
    <name evidence="1" type="ORF">EV194_11027</name>
</gene>
<dbReference type="AlphaFoldDB" id="A0A4R2GG51"/>
<dbReference type="OrthoDB" id="6228303at2"/>
<proteinExistence type="predicted"/>
<evidence type="ECO:0000313" key="2">
    <source>
        <dbReference type="Proteomes" id="UP000295221"/>
    </source>
</evidence>
<dbReference type="RefSeq" id="WP_132434371.1">
    <property type="nucleotide sequence ID" value="NZ_SLWK01000010.1"/>
</dbReference>
<sequence>MKTKDQVLTMGLRETLKTIMQKEIENLPETLKALEPKERINIVCKLMPYVFPKIETVHPTEGEPIQW</sequence>
<evidence type="ECO:0000313" key="1">
    <source>
        <dbReference type="EMBL" id="TCO07028.1"/>
    </source>
</evidence>
<keyword evidence="2" id="KW-1185">Reference proteome</keyword>
<reference evidence="1 2" key="1">
    <citation type="submission" date="2019-03" db="EMBL/GenBank/DDBJ databases">
        <title>Genomic Encyclopedia of Type Strains, Phase IV (KMG-IV): sequencing the most valuable type-strain genomes for metagenomic binning, comparative biology and taxonomic classification.</title>
        <authorList>
            <person name="Goeker M."/>
        </authorList>
    </citation>
    <scope>NUCLEOTIDE SEQUENCE [LARGE SCALE GENOMIC DNA]</scope>
    <source>
        <strain evidence="1 2">DSM 24179</strain>
    </source>
</reference>
<comment type="caution">
    <text evidence="1">The sequence shown here is derived from an EMBL/GenBank/DDBJ whole genome shotgun (WGS) entry which is preliminary data.</text>
</comment>
<dbReference type="EMBL" id="SLWK01000010">
    <property type="protein sequence ID" value="TCO07028.1"/>
    <property type="molecule type" value="Genomic_DNA"/>
</dbReference>
<name>A0A4R2GG51_9BACT</name>
<dbReference type="Proteomes" id="UP000295221">
    <property type="component" value="Unassembled WGS sequence"/>
</dbReference>
<accession>A0A4R2GG51</accession>